<dbReference type="AlphaFoldDB" id="A0A0H3HVX1"/>
<dbReference type="Proteomes" id="UP000010087">
    <property type="component" value="Chromosome 2"/>
</dbReference>
<protein>
    <submittedName>
        <fullName evidence="2">Uncharacterized protein</fullName>
    </submittedName>
</protein>
<feature type="compositionally biased region" description="Basic and acidic residues" evidence="1">
    <location>
        <begin position="1"/>
        <end position="13"/>
    </location>
</feature>
<evidence type="ECO:0000313" key="3">
    <source>
        <dbReference type="Proteomes" id="UP000010087"/>
    </source>
</evidence>
<accession>A0A0H3HVX1</accession>
<feature type="region of interest" description="Disordered" evidence="1">
    <location>
        <begin position="1"/>
        <end position="55"/>
    </location>
</feature>
<name>A0A0H3HVX1_BURP2</name>
<evidence type="ECO:0000256" key="1">
    <source>
        <dbReference type="SAM" id="MobiDB-lite"/>
    </source>
</evidence>
<proteinExistence type="predicted"/>
<evidence type="ECO:0000313" key="2">
    <source>
        <dbReference type="EMBL" id="AFI70090.1"/>
    </source>
</evidence>
<sequence length="178" mass="19820">MPRESDRANRRSDSSAASTTRIRPTPSRVRIDAMKSTTRAAAHAASPRSMRTSPLRALPERALRAPVSQALLPSYSPSVSGAVSSRRRCRAPARHVSTLKRLRLDTASAGAPRSFECRSMAARRITDQSRRWPRACPTTRIGRRVLAWRPDRRGISLEAFRGKGTPRFVARKHRLDAA</sequence>
<dbReference type="EMBL" id="CP002834">
    <property type="protein sequence ID" value="AFI70090.1"/>
    <property type="molecule type" value="Genomic_DNA"/>
</dbReference>
<dbReference type="KEGG" id="bpz:BP1026B_II1857"/>
<organism evidence="2 3">
    <name type="scientific">Burkholderia pseudomallei (strain 1026b)</name>
    <dbReference type="NCBI Taxonomy" id="884204"/>
    <lineage>
        <taxon>Bacteria</taxon>
        <taxon>Pseudomonadati</taxon>
        <taxon>Pseudomonadota</taxon>
        <taxon>Betaproteobacteria</taxon>
        <taxon>Burkholderiales</taxon>
        <taxon>Burkholderiaceae</taxon>
        <taxon>Burkholderia</taxon>
        <taxon>pseudomallei group</taxon>
    </lineage>
</organism>
<reference evidence="2 3" key="1">
    <citation type="journal article" date="2012" name="PLoS ONE">
        <title>Evolution of Burkholderia pseudomallei in recurrent melioidosis.</title>
        <authorList>
            <person name="Hayden H.S."/>
            <person name="Lim R."/>
            <person name="Brittnacher M.J."/>
            <person name="Sims E.H."/>
            <person name="Ramage E.R."/>
            <person name="Fong C."/>
            <person name="Wu Z."/>
            <person name="Crist E."/>
            <person name="Chang J."/>
            <person name="Zhou Y."/>
            <person name="Radey M."/>
            <person name="Rohmer L."/>
            <person name="Haugen E."/>
            <person name="Gillett W."/>
            <person name="Wuthiekanun V."/>
            <person name="Peacock S.J."/>
            <person name="Kaul R."/>
            <person name="Miller S.I."/>
            <person name="Manoil C."/>
            <person name="Jacobs M.A."/>
        </authorList>
    </citation>
    <scope>NUCLEOTIDE SEQUENCE [LARGE SCALE GENOMIC DNA]</scope>
    <source>
        <strain evidence="2 3">1026b</strain>
    </source>
</reference>
<gene>
    <name evidence="2" type="ordered locus">BP1026B_II1857</name>
</gene>